<dbReference type="EMBL" id="CM056809">
    <property type="protein sequence ID" value="KAJ8647669.1"/>
    <property type="molecule type" value="Genomic_DNA"/>
</dbReference>
<reference evidence="1 2" key="1">
    <citation type="journal article" date="2022" name="Hortic Res">
        <title>A haplotype resolved chromosomal level avocado genome allows analysis of novel avocado genes.</title>
        <authorList>
            <person name="Nath O."/>
            <person name="Fletcher S.J."/>
            <person name="Hayward A."/>
            <person name="Shaw L.M."/>
            <person name="Masouleh A.K."/>
            <person name="Furtado A."/>
            <person name="Henry R.J."/>
            <person name="Mitter N."/>
        </authorList>
    </citation>
    <scope>NUCLEOTIDE SEQUENCE [LARGE SCALE GENOMIC DNA]</scope>
    <source>
        <strain evidence="2">cv. Hass</strain>
    </source>
</reference>
<keyword evidence="2" id="KW-1185">Reference proteome</keyword>
<evidence type="ECO:0000313" key="1">
    <source>
        <dbReference type="EMBL" id="KAJ8647669.1"/>
    </source>
</evidence>
<protein>
    <submittedName>
        <fullName evidence="1">Uncharacterized protein</fullName>
    </submittedName>
</protein>
<comment type="caution">
    <text evidence="1">The sequence shown here is derived from an EMBL/GenBank/DDBJ whole genome shotgun (WGS) entry which is preliminary data.</text>
</comment>
<dbReference type="Proteomes" id="UP001234297">
    <property type="component" value="Chromosome 1"/>
</dbReference>
<organism evidence="1 2">
    <name type="scientific">Persea americana</name>
    <name type="common">Avocado</name>
    <dbReference type="NCBI Taxonomy" id="3435"/>
    <lineage>
        <taxon>Eukaryota</taxon>
        <taxon>Viridiplantae</taxon>
        <taxon>Streptophyta</taxon>
        <taxon>Embryophyta</taxon>
        <taxon>Tracheophyta</taxon>
        <taxon>Spermatophyta</taxon>
        <taxon>Magnoliopsida</taxon>
        <taxon>Magnoliidae</taxon>
        <taxon>Laurales</taxon>
        <taxon>Lauraceae</taxon>
        <taxon>Persea</taxon>
    </lineage>
</organism>
<sequence length="358" mass="39850">MNINPYAWPENGSERTQYPSQVLIRIRTQCQPLQEMQFRTIIYDNFYTSSHFWFELDHAQVDSLVVLFTATCNSGARINPPYNLPNRRQSIGNANSTSVPSTRMNLFVGSKEGPKRSAKQGLANRFEAINTPNNLPNRRPSIGNANSTSVPNMRMNLFVGSKVGPKPPAKQGLANRFEALGWEDPANNDCGSCSVSSSIGYDGNLNLSEFPDLNPTSKNIGCSSTSPRFDGESIALEAHEEIWENDEEIDENVFAITAVVNMYAKCRQIENARGCLIECLREIWSLGMQLFLDVESLRIGRAIHGYTIRAGFELPVNVSTALVDINAKCGLIGIARLVFDRMRVKNVVSWNSMIDGYP</sequence>
<gene>
    <name evidence="1" type="ORF">MRB53_000692</name>
</gene>
<name>A0ACC2MQK5_PERAE</name>
<accession>A0ACC2MQK5</accession>
<evidence type="ECO:0000313" key="2">
    <source>
        <dbReference type="Proteomes" id="UP001234297"/>
    </source>
</evidence>
<proteinExistence type="predicted"/>